<dbReference type="InterPro" id="IPR018392">
    <property type="entry name" value="LysM"/>
</dbReference>
<proteinExistence type="predicted"/>
<evidence type="ECO:0000313" key="3">
    <source>
        <dbReference type="Proteomes" id="UP001164390"/>
    </source>
</evidence>
<gene>
    <name evidence="2" type="ORF">L0C25_13585</name>
</gene>
<dbReference type="Gene3D" id="3.10.350.10">
    <property type="entry name" value="LysM domain"/>
    <property type="match status" value="1"/>
</dbReference>
<dbReference type="Proteomes" id="UP001164390">
    <property type="component" value="Chromosome"/>
</dbReference>
<dbReference type="SUPFAM" id="SSF54106">
    <property type="entry name" value="LysM domain"/>
    <property type="match status" value="1"/>
</dbReference>
<reference evidence="2" key="1">
    <citation type="submission" date="2022-01" db="EMBL/GenBank/DDBJ databases">
        <title>Nocardioidaceae gen. sp. A5X3R13.</title>
        <authorList>
            <person name="Lopez Marin M.A."/>
            <person name="Uhlik O."/>
        </authorList>
    </citation>
    <scope>NUCLEOTIDE SEQUENCE</scope>
    <source>
        <strain evidence="2">A5X3R13</strain>
    </source>
</reference>
<dbReference type="CDD" id="cd00118">
    <property type="entry name" value="LysM"/>
    <property type="match status" value="1"/>
</dbReference>
<protein>
    <submittedName>
        <fullName evidence="2">LysM peptidoglycan-binding domain-containing protein</fullName>
    </submittedName>
</protein>
<accession>A0AA46TM66</accession>
<keyword evidence="3" id="KW-1185">Reference proteome</keyword>
<evidence type="ECO:0000259" key="1">
    <source>
        <dbReference type="PROSITE" id="PS51782"/>
    </source>
</evidence>
<evidence type="ECO:0000313" key="2">
    <source>
        <dbReference type="EMBL" id="UYM07867.1"/>
    </source>
</evidence>
<sequence>MESGDTLSKIAQAEGVDGGWRALYDANRDSVSDPTLIYVGDQLQLP</sequence>
<dbReference type="PROSITE" id="PS51782">
    <property type="entry name" value="LYSM"/>
    <property type="match status" value="1"/>
</dbReference>
<dbReference type="AlphaFoldDB" id="A0AA46TM66"/>
<dbReference type="EMBL" id="CP094970">
    <property type="protein sequence ID" value="UYM07867.1"/>
    <property type="molecule type" value="Genomic_DNA"/>
</dbReference>
<dbReference type="KEGG" id="sgrg:L0C25_13585"/>
<dbReference type="InterPro" id="IPR036779">
    <property type="entry name" value="LysM_dom_sf"/>
</dbReference>
<dbReference type="Pfam" id="PF01476">
    <property type="entry name" value="LysM"/>
    <property type="match status" value="1"/>
</dbReference>
<organism evidence="2 3">
    <name type="scientific">Solicola gregarius</name>
    <dbReference type="NCBI Taxonomy" id="2908642"/>
    <lineage>
        <taxon>Bacteria</taxon>
        <taxon>Bacillati</taxon>
        <taxon>Actinomycetota</taxon>
        <taxon>Actinomycetes</taxon>
        <taxon>Propionibacteriales</taxon>
        <taxon>Nocardioidaceae</taxon>
        <taxon>Solicola</taxon>
    </lineage>
</organism>
<name>A0AA46TM66_9ACTN</name>
<feature type="domain" description="LysM" evidence="1">
    <location>
        <begin position="1"/>
        <end position="45"/>
    </location>
</feature>